<proteinExistence type="predicted"/>
<sequence>MEENKIDKIIKEKFENRALTPSVSSWERMENMLDVQQSQTRKKRYYFIGIAASIVMLLGIFFGLTKNQMDEIKNPPTQEQIIVTVPEKKPAIKTDNVKDVEELVKELSTDNAVASVTKKNKEFKMPQSSLKSLEKTESIIASNENSNSSIKNEVVSIDNINNNARIKEPIKSNARIQVNSDDLLYAVTHSPEEVKEYYANLKLNRSDVLDSIKIKLKKSNLKINPEVILAEVERSIEDDTYQGNFRNNLGRRISTIIVAVANRNK</sequence>
<keyword evidence="1" id="KW-0472">Membrane</keyword>
<evidence type="ECO:0000256" key="1">
    <source>
        <dbReference type="SAM" id="Phobius"/>
    </source>
</evidence>
<organism evidence="2 3">
    <name type="scientific">Tenacibaculum skagerrakense</name>
    <dbReference type="NCBI Taxonomy" id="186571"/>
    <lineage>
        <taxon>Bacteria</taxon>
        <taxon>Pseudomonadati</taxon>
        <taxon>Bacteroidota</taxon>
        <taxon>Flavobacteriia</taxon>
        <taxon>Flavobacteriales</taxon>
        <taxon>Flavobacteriaceae</taxon>
        <taxon>Tenacibaculum</taxon>
    </lineage>
</organism>
<dbReference type="RefSeq" id="WP_132794777.1">
    <property type="nucleotide sequence ID" value="NZ_SLXM01000005.1"/>
</dbReference>
<reference evidence="2 3" key="1">
    <citation type="submission" date="2019-03" db="EMBL/GenBank/DDBJ databases">
        <title>Genomic Encyclopedia of Type Strains, Phase IV (KMG-IV): sequencing the most valuable type-strain genomes for metagenomic binning, comparative biology and taxonomic classification.</title>
        <authorList>
            <person name="Goeker M."/>
        </authorList>
    </citation>
    <scope>NUCLEOTIDE SEQUENCE [LARGE SCALE GENOMIC DNA]</scope>
    <source>
        <strain evidence="2 3">DSM 14836</strain>
    </source>
</reference>
<dbReference type="OrthoDB" id="1247025at2"/>
<dbReference type="AlphaFoldDB" id="A0A4R2NT24"/>
<dbReference type="Proteomes" id="UP000294564">
    <property type="component" value="Unassembled WGS sequence"/>
</dbReference>
<evidence type="ECO:0000313" key="2">
    <source>
        <dbReference type="EMBL" id="TCP24721.1"/>
    </source>
</evidence>
<accession>A0A4R2NT24</accession>
<keyword evidence="3" id="KW-1185">Reference proteome</keyword>
<feature type="transmembrane region" description="Helical" evidence="1">
    <location>
        <begin position="45"/>
        <end position="64"/>
    </location>
</feature>
<gene>
    <name evidence="2" type="ORF">EV195_105152</name>
</gene>
<comment type="caution">
    <text evidence="2">The sequence shown here is derived from an EMBL/GenBank/DDBJ whole genome shotgun (WGS) entry which is preliminary data.</text>
</comment>
<keyword evidence="1" id="KW-0812">Transmembrane</keyword>
<name>A0A4R2NT24_9FLAO</name>
<dbReference type="EMBL" id="SLXM01000005">
    <property type="protein sequence ID" value="TCP24721.1"/>
    <property type="molecule type" value="Genomic_DNA"/>
</dbReference>
<keyword evidence="1" id="KW-1133">Transmembrane helix</keyword>
<protein>
    <submittedName>
        <fullName evidence="2">Uncharacterized protein</fullName>
    </submittedName>
</protein>
<evidence type="ECO:0000313" key="3">
    <source>
        <dbReference type="Proteomes" id="UP000294564"/>
    </source>
</evidence>